<gene>
    <name evidence="1" type="ORF">Fmac_010314</name>
</gene>
<dbReference type="Proteomes" id="UP001603857">
    <property type="component" value="Unassembled WGS sequence"/>
</dbReference>
<dbReference type="PANTHER" id="PTHR37742:SF1">
    <property type="entry name" value="OS01G0810200 PROTEIN"/>
    <property type="match status" value="1"/>
</dbReference>
<dbReference type="EMBL" id="JBGMDY010000004">
    <property type="protein sequence ID" value="KAL2335868.1"/>
    <property type="molecule type" value="Genomic_DNA"/>
</dbReference>
<reference evidence="1 2" key="1">
    <citation type="submission" date="2024-08" db="EMBL/GenBank/DDBJ databases">
        <title>Insights into the chromosomal genome structure of Flemingia macrophylla.</title>
        <authorList>
            <person name="Ding Y."/>
            <person name="Zhao Y."/>
            <person name="Bi W."/>
            <person name="Wu M."/>
            <person name="Zhao G."/>
            <person name="Gong Y."/>
            <person name="Li W."/>
            <person name="Zhang P."/>
        </authorList>
    </citation>
    <scope>NUCLEOTIDE SEQUENCE [LARGE SCALE GENOMIC DNA]</scope>
    <source>
        <strain evidence="1">DYQJB</strain>
        <tissue evidence="1">Leaf</tissue>
    </source>
</reference>
<protein>
    <submittedName>
        <fullName evidence="1">Uncharacterized protein</fullName>
    </submittedName>
</protein>
<evidence type="ECO:0000313" key="2">
    <source>
        <dbReference type="Proteomes" id="UP001603857"/>
    </source>
</evidence>
<dbReference type="AlphaFoldDB" id="A0ABD1MK32"/>
<sequence>MDFRIGIGYPVQQSKNLCSGIGASPSTIQPHLSQLSTATLPAIEGCGSVMTTAYAPRLRAPPLLRPPPRHCRLPHPWSSNVRLASCRGDSPGKLRGNHKHHDCNETFLIWGAATRFGVTSSPFPYSTL</sequence>
<accession>A0ABD1MK32</accession>
<proteinExistence type="predicted"/>
<name>A0ABD1MK32_9FABA</name>
<dbReference type="PANTHER" id="PTHR37742">
    <property type="entry name" value="OS01G0810200 PROTEIN"/>
    <property type="match status" value="1"/>
</dbReference>
<keyword evidence="2" id="KW-1185">Reference proteome</keyword>
<organism evidence="1 2">
    <name type="scientific">Flemingia macrophylla</name>
    <dbReference type="NCBI Taxonomy" id="520843"/>
    <lineage>
        <taxon>Eukaryota</taxon>
        <taxon>Viridiplantae</taxon>
        <taxon>Streptophyta</taxon>
        <taxon>Embryophyta</taxon>
        <taxon>Tracheophyta</taxon>
        <taxon>Spermatophyta</taxon>
        <taxon>Magnoliopsida</taxon>
        <taxon>eudicotyledons</taxon>
        <taxon>Gunneridae</taxon>
        <taxon>Pentapetalae</taxon>
        <taxon>rosids</taxon>
        <taxon>fabids</taxon>
        <taxon>Fabales</taxon>
        <taxon>Fabaceae</taxon>
        <taxon>Papilionoideae</taxon>
        <taxon>50 kb inversion clade</taxon>
        <taxon>NPAAA clade</taxon>
        <taxon>indigoferoid/millettioid clade</taxon>
        <taxon>Phaseoleae</taxon>
        <taxon>Flemingia</taxon>
    </lineage>
</organism>
<evidence type="ECO:0000313" key="1">
    <source>
        <dbReference type="EMBL" id="KAL2335868.1"/>
    </source>
</evidence>
<comment type="caution">
    <text evidence="1">The sequence shown here is derived from an EMBL/GenBank/DDBJ whole genome shotgun (WGS) entry which is preliminary data.</text>
</comment>